<evidence type="ECO:0000313" key="10">
    <source>
        <dbReference type="Proteomes" id="UP001190700"/>
    </source>
</evidence>
<gene>
    <name evidence="9" type="ORF">CYMTET_54717</name>
</gene>
<feature type="non-terminal residue" evidence="9">
    <location>
        <position position="1"/>
    </location>
</feature>
<protein>
    <recommendedName>
        <fullName evidence="8">Cation efflux protein transmembrane domain-containing protein</fullName>
    </recommendedName>
</protein>
<dbReference type="InterPro" id="IPR027469">
    <property type="entry name" value="Cation_efflux_TMD_sf"/>
</dbReference>
<accession>A0AAE0EP30</accession>
<dbReference type="InterPro" id="IPR045316">
    <property type="entry name" value="Msc2-like"/>
</dbReference>
<evidence type="ECO:0000256" key="7">
    <source>
        <dbReference type="ARBA" id="ARBA00023136"/>
    </source>
</evidence>
<name>A0AAE0EP30_9CHLO</name>
<comment type="caution">
    <text evidence="9">The sequence shown here is derived from an EMBL/GenBank/DDBJ whole genome shotgun (WGS) entry which is preliminary data.</text>
</comment>
<sequence>WEGTGWVANQVVEFICGFTNNSIGLMSDACHMLFDNASITIGIYAAYVAQCPATRPTPLASQDSRCSLALPTAYFWCLWALGSCWRASSG</sequence>
<evidence type="ECO:0000256" key="2">
    <source>
        <dbReference type="ARBA" id="ARBA00008873"/>
    </source>
</evidence>
<proteinExistence type="inferred from homology"/>
<dbReference type="Gene3D" id="1.20.1510.10">
    <property type="entry name" value="Cation efflux protein transmembrane domain"/>
    <property type="match status" value="1"/>
</dbReference>
<dbReference type="GO" id="GO:0005794">
    <property type="term" value="C:Golgi apparatus"/>
    <property type="evidence" value="ECO:0007669"/>
    <property type="project" value="TreeGrafter"/>
</dbReference>
<keyword evidence="3" id="KW-0813">Transport</keyword>
<evidence type="ECO:0000256" key="4">
    <source>
        <dbReference type="ARBA" id="ARBA00022692"/>
    </source>
</evidence>
<evidence type="ECO:0000256" key="1">
    <source>
        <dbReference type="ARBA" id="ARBA00004141"/>
    </source>
</evidence>
<comment type="subcellular location">
    <subcellularLocation>
        <location evidence="1">Membrane</location>
        <topology evidence="1">Multi-pass membrane protein</topology>
    </subcellularLocation>
</comment>
<dbReference type="GO" id="GO:0005385">
    <property type="term" value="F:zinc ion transmembrane transporter activity"/>
    <property type="evidence" value="ECO:0007669"/>
    <property type="project" value="InterPro"/>
</dbReference>
<evidence type="ECO:0000256" key="3">
    <source>
        <dbReference type="ARBA" id="ARBA00022448"/>
    </source>
</evidence>
<organism evidence="9 10">
    <name type="scientific">Cymbomonas tetramitiformis</name>
    <dbReference type="NCBI Taxonomy" id="36881"/>
    <lineage>
        <taxon>Eukaryota</taxon>
        <taxon>Viridiplantae</taxon>
        <taxon>Chlorophyta</taxon>
        <taxon>Pyramimonadophyceae</taxon>
        <taxon>Pyramimonadales</taxon>
        <taxon>Pyramimonadaceae</taxon>
        <taxon>Cymbomonas</taxon>
    </lineage>
</organism>
<keyword evidence="10" id="KW-1185">Reference proteome</keyword>
<keyword evidence="6" id="KW-0406">Ion transport</keyword>
<dbReference type="GO" id="GO:0016020">
    <property type="term" value="C:membrane"/>
    <property type="evidence" value="ECO:0007669"/>
    <property type="project" value="UniProtKB-SubCell"/>
</dbReference>
<keyword evidence="4" id="KW-0812">Transmembrane</keyword>
<dbReference type="Proteomes" id="UP001190700">
    <property type="component" value="Unassembled WGS sequence"/>
</dbReference>
<comment type="similarity">
    <text evidence="2">Belongs to the cation diffusion facilitator (CDF) transporter (TC 2.A.4) family. SLC30A subfamily.</text>
</comment>
<reference evidence="9 10" key="1">
    <citation type="journal article" date="2015" name="Genome Biol. Evol.">
        <title>Comparative Genomics of a Bacterivorous Green Alga Reveals Evolutionary Causalities and Consequences of Phago-Mixotrophic Mode of Nutrition.</title>
        <authorList>
            <person name="Burns J.A."/>
            <person name="Paasch A."/>
            <person name="Narechania A."/>
            <person name="Kim E."/>
        </authorList>
    </citation>
    <scope>NUCLEOTIDE SEQUENCE [LARGE SCALE GENOMIC DNA]</scope>
    <source>
        <strain evidence="9 10">PLY_AMNH</strain>
    </source>
</reference>
<feature type="domain" description="Cation efflux protein transmembrane" evidence="8">
    <location>
        <begin position="11"/>
        <end position="54"/>
    </location>
</feature>
<dbReference type="AlphaFoldDB" id="A0AAE0EP30"/>
<evidence type="ECO:0000256" key="5">
    <source>
        <dbReference type="ARBA" id="ARBA00022989"/>
    </source>
</evidence>
<dbReference type="GO" id="GO:0006882">
    <property type="term" value="P:intracellular zinc ion homeostasis"/>
    <property type="evidence" value="ECO:0007669"/>
    <property type="project" value="InterPro"/>
</dbReference>
<evidence type="ECO:0000313" key="9">
    <source>
        <dbReference type="EMBL" id="KAK3235059.1"/>
    </source>
</evidence>
<evidence type="ECO:0000259" key="8">
    <source>
        <dbReference type="Pfam" id="PF01545"/>
    </source>
</evidence>
<dbReference type="PANTHER" id="PTHR45755">
    <property type="match status" value="1"/>
</dbReference>
<dbReference type="PANTHER" id="PTHR45755:SF4">
    <property type="entry name" value="ZINC TRANSPORTER 7"/>
    <property type="match status" value="1"/>
</dbReference>
<keyword evidence="7" id="KW-0472">Membrane</keyword>
<dbReference type="SUPFAM" id="SSF161111">
    <property type="entry name" value="Cation efflux protein transmembrane domain-like"/>
    <property type="match status" value="1"/>
</dbReference>
<dbReference type="InterPro" id="IPR058533">
    <property type="entry name" value="Cation_efflux_TM"/>
</dbReference>
<dbReference type="EMBL" id="LGRX02035380">
    <property type="protein sequence ID" value="KAK3235059.1"/>
    <property type="molecule type" value="Genomic_DNA"/>
</dbReference>
<evidence type="ECO:0000256" key="6">
    <source>
        <dbReference type="ARBA" id="ARBA00023065"/>
    </source>
</evidence>
<keyword evidence="5" id="KW-1133">Transmembrane helix</keyword>
<dbReference type="Pfam" id="PF01545">
    <property type="entry name" value="Cation_efflux"/>
    <property type="match status" value="1"/>
</dbReference>